<dbReference type="RefSeq" id="WP_110040976.1">
    <property type="nucleotide sequence ID" value="NZ_QGTL01000015.1"/>
</dbReference>
<dbReference type="AlphaFoldDB" id="A0A317N4F9"/>
<dbReference type="PANTHER" id="PTHR43433:SF5">
    <property type="entry name" value="AB HYDROLASE-1 DOMAIN-CONTAINING PROTEIN"/>
    <property type="match status" value="1"/>
</dbReference>
<evidence type="ECO:0000313" key="3">
    <source>
        <dbReference type="Proteomes" id="UP000246410"/>
    </source>
</evidence>
<protein>
    <submittedName>
        <fullName evidence="2">Pimeloyl-ACP methyl ester carboxylesterase</fullName>
    </submittedName>
</protein>
<evidence type="ECO:0000259" key="1">
    <source>
        <dbReference type="Pfam" id="PF12697"/>
    </source>
</evidence>
<dbReference type="InterPro" id="IPR029058">
    <property type="entry name" value="AB_hydrolase_fold"/>
</dbReference>
<evidence type="ECO:0000313" key="2">
    <source>
        <dbReference type="EMBL" id="PWV69863.1"/>
    </source>
</evidence>
<sequence length="265" mass="28516">MPTVRSKDGTTLAYDVLGAGPALVPITGATCFRRFRPVAADARVFATAFTVHHWDRRGRGDSGDTAPWSVDREVDDIEAIIDAAGGHAILYGHSSGAALALEAAVRLPHKVDAVVVYDASYVHDAAERDSYARLAARVAALLDEGAHGRALKAFLRGIGMPRAFVALLPLMPGWRTMKALAPTLRYDIALTEDLPPVHRFTAIDLPVQVLVGEKNPPGLDEVARMLAAAIPRATYRALSGQNHMVNAKALLPILIDASTNHVRRR</sequence>
<dbReference type="InterPro" id="IPR000073">
    <property type="entry name" value="AB_hydrolase_1"/>
</dbReference>
<dbReference type="PANTHER" id="PTHR43433">
    <property type="entry name" value="HYDROLASE, ALPHA/BETA FOLD FAMILY PROTEIN"/>
    <property type="match status" value="1"/>
</dbReference>
<dbReference type="Gene3D" id="3.40.50.1820">
    <property type="entry name" value="alpha/beta hydrolase"/>
    <property type="match status" value="1"/>
</dbReference>
<name>A0A317N4F9_9NOCA</name>
<organism evidence="2 3">
    <name type="scientific">Nocardia neocaledoniensis</name>
    <dbReference type="NCBI Taxonomy" id="236511"/>
    <lineage>
        <taxon>Bacteria</taxon>
        <taxon>Bacillati</taxon>
        <taxon>Actinomycetota</taxon>
        <taxon>Actinomycetes</taxon>
        <taxon>Mycobacteriales</taxon>
        <taxon>Nocardiaceae</taxon>
        <taxon>Nocardia</taxon>
    </lineage>
</organism>
<gene>
    <name evidence="2" type="ORF">DFR69_11590</name>
</gene>
<dbReference type="Pfam" id="PF12697">
    <property type="entry name" value="Abhydrolase_6"/>
    <property type="match status" value="1"/>
</dbReference>
<keyword evidence="3" id="KW-1185">Reference proteome</keyword>
<reference evidence="2 3" key="1">
    <citation type="submission" date="2018-05" db="EMBL/GenBank/DDBJ databases">
        <title>Genomic Encyclopedia of Type Strains, Phase IV (KMG-IV): sequencing the most valuable type-strain genomes for metagenomic binning, comparative biology and taxonomic classification.</title>
        <authorList>
            <person name="Goeker M."/>
        </authorList>
    </citation>
    <scope>NUCLEOTIDE SEQUENCE [LARGE SCALE GENOMIC DNA]</scope>
    <source>
        <strain evidence="2 3">DSM 44717</strain>
    </source>
</reference>
<dbReference type="InterPro" id="IPR050471">
    <property type="entry name" value="AB_hydrolase"/>
</dbReference>
<proteinExistence type="predicted"/>
<accession>A0A317N4F9</accession>
<dbReference type="Proteomes" id="UP000246410">
    <property type="component" value="Unassembled WGS sequence"/>
</dbReference>
<dbReference type="SUPFAM" id="SSF53474">
    <property type="entry name" value="alpha/beta-Hydrolases"/>
    <property type="match status" value="1"/>
</dbReference>
<dbReference type="GO" id="GO:0003824">
    <property type="term" value="F:catalytic activity"/>
    <property type="evidence" value="ECO:0007669"/>
    <property type="project" value="UniProtKB-ARBA"/>
</dbReference>
<feature type="domain" description="AB hydrolase-1" evidence="1">
    <location>
        <begin position="29"/>
        <end position="246"/>
    </location>
</feature>
<comment type="caution">
    <text evidence="2">The sequence shown here is derived from an EMBL/GenBank/DDBJ whole genome shotgun (WGS) entry which is preliminary data.</text>
</comment>
<dbReference type="EMBL" id="QGTL01000015">
    <property type="protein sequence ID" value="PWV69863.1"/>
    <property type="molecule type" value="Genomic_DNA"/>
</dbReference>